<proteinExistence type="predicted"/>
<reference evidence="1 2" key="1">
    <citation type="submission" date="2016-10" db="EMBL/GenBank/DDBJ databases">
        <authorList>
            <person name="de Groot N.N."/>
        </authorList>
    </citation>
    <scope>NUCLEOTIDE SEQUENCE [LARGE SCALE GENOMIC DNA]</scope>
    <source>
        <strain evidence="1 2">DSM 22024</strain>
    </source>
</reference>
<evidence type="ECO:0000313" key="1">
    <source>
        <dbReference type="EMBL" id="SDR88487.1"/>
    </source>
</evidence>
<dbReference type="Gene3D" id="3.40.50.300">
    <property type="entry name" value="P-loop containing nucleotide triphosphate hydrolases"/>
    <property type="match status" value="1"/>
</dbReference>
<dbReference type="STRING" id="117157.SAMN04489717_0903"/>
<dbReference type="OrthoDB" id="1431348at2"/>
<dbReference type="EMBL" id="LT629732">
    <property type="protein sequence ID" value="SDR88487.1"/>
    <property type="molecule type" value="Genomic_DNA"/>
</dbReference>
<dbReference type="RefSeq" id="WP_092650803.1">
    <property type="nucleotide sequence ID" value="NZ_LT629732.1"/>
</dbReference>
<name>A0A1H1MP34_9ACTN</name>
<sequence length="307" mass="34127">MMWKEAVRRTYNAGLALGESVLRPAALSDVLFLVGSGRSGTTALMEALIAGLGAQPIFEPLHPRMSPAANPILPVHGYPRISPTEDAPAMRALMSGLFEGRHLSKWTTAQTSFRDLRQTKRLVVKEVRAARMLGWVENQFPDVAVRYMVRHPAAVVSSMLKADWGSWPWAHVVPPAAAALGVDADDVAPRSSPHSRWLTLLWIADNALATRELAHETLRTTVYYEELVTEPERALATAAAAYPHFDLGRAVRNLDRPSQMASPEYGHKKRDHRIPAPERRDMSSMLRDFGVDIYAMEEPLPTRRLGL</sequence>
<dbReference type="InterPro" id="IPR027417">
    <property type="entry name" value="P-loop_NTPase"/>
</dbReference>
<accession>A0A1H1MP34</accession>
<dbReference type="SUPFAM" id="SSF52540">
    <property type="entry name" value="P-loop containing nucleoside triphosphate hydrolases"/>
    <property type="match status" value="1"/>
</dbReference>
<dbReference type="GO" id="GO:0016740">
    <property type="term" value="F:transferase activity"/>
    <property type="evidence" value="ECO:0007669"/>
    <property type="project" value="UniProtKB-KW"/>
</dbReference>
<gene>
    <name evidence="1" type="ORF">SAMN04489717_0903</name>
</gene>
<protein>
    <submittedName>
        <fullName evidence="1">Sulfotransferase family protein</fullName>
    </submittedName>
</protein>
<organism evidence="1 2">
    <name type="scientific">Actinopolymorpha singaporensis</name>
    <dbReference type="NCBI Taxonomy" id="117157"/>
    <lineage>
        <taxon>Bacteria</taxon>
        <taxon>Bacillati</taxon>
        <taxon>Actinomycetota</taxon>
        <taxon>Actinomycetes</taxon>
        <taxon>Propionibacteriales</taxon>
        <taxon>Actinopolymorphaceae</taxon>
        <taxon>Actinopolymorpha</taxon>
    </lineage>
</organism>
<keyword evidence="1" id="KW-0808">Transferase</keyword>
<evidence type="ECO:0000313" key="2">
    <source>
        <dbReference type="Proteomes" id="UP000198983"/>
    </source>
</evidence>
<keyword evidence="2" id="KW-1185">Reference proteome</keyword>
<dbReference type="Pfam" id="PF13469">
    <property type="entry name" value="Sulfotransfer_3"/>
    <property type="match status" value="1"/>
</dbReference>
<dbReference type="Proteomes" id="UP000198983">
    <property type="component" value="Chromosome I"/>
</dbReference>
<dbReference type="AlphaFoldDB" id="A0A1H1MP34"/>